<dbReference type="EMBL" id="QBKN01000045">
    <property type="protein sequence ID" value="PTX38125.1"/>
    <property type="molecule type" value="Genomic_DNA"/>
</dbReference>
<protein>
    <recommendedName>
        <fullName evidence="3">Replication initiator protein A</fullName>
    </recommendedName>
</protein>
<keyword evidence="2" id="KW-1185">Reference proteome</keyword>
<gene>
    <name evidence="1" type="ORF">C8N44_14515</name>
</gene>
<proteinExistence type="predicted"/>
<evidence type="ECO:0000313" key="1">
    <source>
        <dbReference type="EMBL" id="PTX38125.1"/>
    </source>
</evidence>
<sequence length="339" mass="39007">MKDLPAPAPSPQFDMFAAFYGDPNKLSNTIDLWDAIPKYSCSARKQVALRDESGYLPMWECGFVYKRPETGEKIPAKMQLKPARLRVDGVEKDFLPSANEELIEEVLRKIFADQKHGHHYAAQEESYVDFSLAMIARELRARGHSRSLEQIKHSLLVMNECRLALFFQGNDKKAAYRGAIIPETIEVSRAEYLADPKAKWRVKLPFVYSQAVNSLQFRQFNYEVLMSMSSQLARWLHKLLSRRYTNASLTQPYQIRYSTIKRDSGLLVHSREDRNRETVRDALEELKAQDVVLYYKTGKSAQNARDALYELTPTGTFVSDVKAANKRQTENEQRLAANK</sequence>
<reference evidence="1 2" key="1">
    <citation type="submission" date="2018-04" db="EMBL/GenBank/DDBJ databases">
        <title>Genomic Encyclopedia of Archaeal and Bacterial Type Strains, Phase II (KMG-II): from individual species to whole genera.</title>
        <authorList>
            <person name="Goeker M."/>
        </authorList>
    </citation>
    <scope>NUCLEOTIDE SEQUENCE [LARGE SCALE GENOMIC DNA]</scope>
    <source>
        <strain evidence="1 2">DSM 29329</strain>
    </source>
</reference>
<accession>A0A2T6A2V7</accession>
<dbReference type="OrthoDB" id="9802896at2"/>
<comment type="caution">
    <text evidence="1">The sequence shown here is derived from an EMBL/GenBank/DDBJ whole genome shotgun (WGS) entry which is preliminary data.</text>
</comment>
<dbReference type="Proteomes" id="UP000244069">
    <property type="component" value="Unassembled WGS sequence"/>
</dbReference>
<evidence type="ECO:0008006" key="3">
    <source>
        <dbReference type="Google" id="ProtNLM"/>
    </source>
</evidence>
<dbReference type="RefSeq" id="WP_107978812.1">
    <property type="nucleotide sequence ID" value="NZ_BMEZ01000045.1"/>
</dbReference>
<dbReference type="AlphaFoldDB" id="A0A2T6A2V7"/>
<organism evidence="1 2">
    <name type="scientific">Allosediminivita pacifica</name>
    <dbReference type="NCBI Taxonomy" id="1267769"/>
    <lineage>
        <taxon>Bacteria</taxon>
        <taxon>Pseudomonadati</taxon>
        <taxon>Pseudomonadota</taxon>
        <taxon>Alphaproteobacteria</taxon>
        <taxon>Rhodobacterales</taxon>
        <taxon>Paracoccaceae</taxon>
        <taxon>Allosediminivita</taxon>
    </lineage>
</organism>
<evidence type="ECO:0000313" key="2">
    <source>
        <dbReference type="Proteomes" id="UP000244069"/>
    </source>
</evidence>
<name>A0A2T6A2V7_9RHOB</name>